<evidence type="ECO:0000256" key="4">
    <source>
        <dbReference type="ARBA" id="ARBA00023235"/>
    </source>
</evidence>
<evidence type="ECO:0000259" key="7">
    <source>
        <dbReference type="Pfam" id="PF16198"/>
    </source>
</evidence>
<organism evidence="8 9">
    <name type="scientific">Bacillus carboniphilus</name>
    <dbReference type="NCBI Taxonomy" id="86663"/>
    <lineage>
        <taxon>Bacteria</taxon>
        <taxon>Bacillati</taxon>
        <taxon>Bacillota</taxon>
        <taxon>Bacilli</taxon>
        <taxon>Bacillales</taxon>
        <taxon>Bacillaceae</taxon>
        <taxon>Bacillus</taxon>
    </lineage>
</organism>
<dbReference type="Pfam" id="PF16198">
    <property type="entry name" value="TruB_C_2"/>
    <property type="match status" value="1"/>
</dbReference>
<sequence length="303" mass="33920">MDGILPLLKPKGFTSHDCVMKMRGIFQTKKVGHTGTLDPDVTGVLPICIGKATRISEYLLNSPKGYEGSVTIGKSTTTEDASGEVVDNKQCAAVTREDVVEAMEKLTGTFIQIPPMYSAVKVNGKKLYEYAREGKEVERPQREITVFNWTLESDGEVFEGPYPTFRFSVQCSKGTYIRTLAVMIGELLGYPAHMSDLQRTKSSIFTLSDCKTFQELQEAKENGELASLLVPISEALQDLPNYTINDTLAKKVLNGLVLEKRQLPFYKGEELFLFMDESKEALAIYREHPTKPDLVKPDKVFHF</sequence>
<keyword evidence="3 5" id="KW-0819">tRNA processing</keyword>
<comment type="function">
    <text evidence="5">Responsible for synthesis of pseudouridine from uracil-55 in the psi GC loop of transfer RNAs.</text>
</comment>
<dbReference type="EMBL" id="BAAADJ010000022">
    <property type="protein sequence ID" value="GAA0332151.1"/>
    <property type="molecule type" value="Genomic_DNA"/>
</dbReference>
<dbReference type="Gene3D" id="3.30.2350.10">
    <property type="entry name" value="Pseudouridine synthase"/>
    <property type="match status" value="1"/>
</dbReference>
<evidence type="ECO:0000256" key="1">
    <source>
        <dbReference type="ARBA" id="ARBA00000385"/>
    </source>
</evidence>
<gene>
    <name evidence="5 8" type="primary">truB</name>
    <name evidence="8" type="ORF">GCM10008967_23500</name>
</gene>
<feature type="domain" description="tRNA pseudouridylate synthase B C-terminal" evidence="7">
    <location>
        <begin position="178"/>
        <end position="237"/>
    </location>
</feature>
<evidence type="ECO:0000256" key="3">
    <source>
        <dbReference type="ARBA" id="ARBA00022694"/>
    </source>
</evidence>
<evidence type="ECO:0000256" key="5">
    <source>
        <dbReference type="HAMAP-Rule" id="MF_01080"/>
    </source>
</evidence>
<dbReference type="InterPro" id="IPR032819">
    <property type="entry name" value="TruB_C"/>
</dbReference>
<proteinExistence type="inferred from homology"/>
<keyword evidence="9" id="KW-1185">Reference proteome</keyword>
<accession>A0ABN0WBV6</accession>
<keyword evidence="4 5" id="KW-0413">Isomerase</keyword>
<dbReference type="NCBIfam" id="TIGR00431">
    <property type="entry name" value="TruB"/>
    <property type="match status" value="1"/>
</dbReference>
<comment type="catalytic activity">
    <reaction evidence="1 5">
        <text>uridine(55) in tRNA = pseudouridine(55) in tRNA</text>
        <dbReference type="Rhea" id="RHEA:42532"/>
        <dbReference type="Rhea" id="RHEA-COMP:10101"/>
        <dbReference type="Rhea" id="RHEA-COMP:10102"/>
        <dbReference type="ChEBI" id="CHEBI:65314"/>
        <dbReference type="ChEBI" id="CHEBI:65315"/>
        <dbReference type="EC" id="5.4.99.25"/>
    </reaction>
</comment>
<dbReference type="InterPro" id="IPR014780">
    <property type="entry name" value="tRNA_psdUridine_synth_TruB"/>
</dbReference>
<name>A0ABN0WBV6_9BACI</name>
<evidence type="ECO:0000256" key="2">
    <source>
        <dbReference type="ARBA" id="ARBA00005642"/>
    </source>
</evidence>
<dbReference type="Proteomes" id="UP001500782">
    <property type="component" value="Unassembled WGS sequence"/>
</dbReference>
<dbReference type="CDD" id="cd02573">
    <property type="entry name" value="PseudoU_synth_EcTruB"/>
    <property type="match status" value="1"/>
</dbReference>
<feature type="active site" description="Nucleophile" evidence="5">
    <location>
        <position position="38"/>
    </location>
</feature>
<dbReference type="InterPro" id="IPR020103">
    <property type="entry name" value="PsdUridine_synth_cat_dom_sf"/>
</dbReference>
<dbReference type="Pfam" id="PF01509">
    <property type="entry name" value="TruB_N"/>
    <property type="match status" value="1"/>
</dbReference>
<dbReference type="PANTHER" id="PTHR13767">
    <property type="entry name" value="TRNA-PSEUDOURIDINE SYNTHASE"/>
    <property type="match status" value="1"/>
</dbReference>
<comment type="similarity">
    <text evidence="2 5">Belongs to the pseudouridine synthase TruB family. Type 1 subfamily.</text>
</comment>
<dbReference type="SUPFAM" id="SSF55120">
    <property type="entry name" value="Pseudouridine synthase"/>
    <property type="match status" value="1"/>
</dbReference>
<protein>
    <recommendedName>
        <fullName evidence="5">tRNA pseudouridine synthase B</fullName>
        <ecNumber evidence="5">5.4.99.25</ecNumber>
    </recommendedName>
    <alternativeName>
        <fullName evidence="5">tRNA pseudouridine(55) synthase</fullName>
        <shortName evidence="5">Psi55 synthase</shortName>
    </alternativeName>
    <alternativeName>
        <fullName evidence="5">tRNA pseudouridylate synthase</fullName>
    </alternativeName>
    <alternativeName>
        <fullName evidence="5">tRNA-uridine isomerase</fullName>
    </alternativeName>
</protein>
<feature type="domain" description="Pseudouridine synthase II N-terminal" evidence="6">
    <location>
        <begin position="23"/>
        <end position="177"/>
    </location>
</feature>
<evidence type="ECO:0000313" key="9">
    <source>
        <dbReference type="Proteomes" id="UP001500782"/>
    </source>
</evidence>
<dbReference type="EC" id="5.4.99.25" evidence="5"/>
<dbReference type="RefSeq" id="WP_343799274.1">
    <property type="nucleotide sequence ID" value="NZ_BAAADJ010000022.1"/>
</dbReference>
<comment type="caution">
    <text evidence="8">The sequence shown here is derived from an EMBL/GenBank/DDBJ whole genome shotgun (WGS) entry which is preliminary data.</text>
</comment>
<dbReference type="PANTHER" id="PTHR13767:SF2">
    <property type="entry name" value="PSEUDOURIDYLATE SYNTHASE TRUB1"/>
    <property type="match status" value="1"/>
</dbReference>
<dbReference type="HAMAP" id="MF_01080">
    <property type="entry name" value="TruB_bact"/>
    <property type="match status" value="1"/>
</dbReference>
<evidence type="ECO:0000259" key="6">
    <source>
        <dbReference type="Pfam" id="PF01509"/>
    </source>
</evidence>
<reference evidence="8 9" key="1">
    <citation type="journal article" date="2019" name="Int. J. Syst. Evol. Microbiol.">
        <title>The Global Catalogue of Microorganisms (GCM) 10K type strain sequencing project: providing services to taxonomists for standard genome sequencing and annotation.</title>
        <authorList>
            <consortium name="The Broad Institute Genomics Platform"/>
            <consortium name="The Broad Institute Genome Sequencing Center for Infectious Disease"/>
            <person name="Wu L."/>
            <person name="Ma J."/>
        </authorList>
    </citation>
    <scope>NUCLEOTIDE SEQUENCE [LARGE SCALE GENOMIC DNA]</scope>
    <source>
        <strain evidence="8 9">JCM 9731</strain>
    </source>
</reference>
<dbReference type="InterPro" id="IPR002501">
    <property type="entry name" value="PsdUridine_synth_N"/>
</dbReference>
<evidence type="ECO:0000313" key="8">
    <source>
        <dbReference type="EMBL" id="GAA0332151.1"/>
    </source>
</evidence>